<dbReference type="EMBL" id="CAEZYH010000068">
    <property type="protein sequence ID" value="CAB4725650.1"/>
    <property type="molecule type" value="Genomic_DNA"/>
</dbReference>
<gene>
    <name evidence="1" type="ORF">UFOPK2658_01378</name>
    <name evidence="2" type="ORF">UFOPK2880_00373</name>
    <name evidence="3" type="ORF">UFOPK3304_00734</name>
    <name evidence="4" type="ORF">UFOPK3494_01485</name>
    <name evidence="5" type="ORF">UFOPK4134_00328</name>
</gene>
<dbReference type="EMBL" id="CAFBLJ010000029">
    <property type="protein sequence ID" value="CAB4866012.1"/>
    <property type="molecule type" value="Genomic_DNA"/>
</dbReference>
<evidence type="ECO:0000313" key="5">
    <source>
        <dbReference type="EMBL" id="CAB5021882.1"/>
    </source>
</evidence>
<accession>A0A6J6RSV9</accession>
<dbReference type="AlphaFoldDB" id="A0A6J6RSV9"/>
<evidence type="ECO:0000313" key="4">
    <source>
        <dbReference type="EMBL" id="CAB4910377.1"/>
    </source>
</evidence>
<protein>
    <submittedName>
        <fullName evidence="1">Unannotated protein</fullName>
    </submittedName>
</protein>
<dbReference type="EMBL" id="CAEZZP010000013">
    <property type="protein sequence ID" value="CAB4764722.1"/>
    <property type="molecule type" value="Genomic_DNA"/>
</dbReference>
<evidence type="ECO:0000313" key="2">
    <source>
        <dbReference type="EMBL" id="CAB4764722.1"/>
    </source>
</evidence>
<dbReference type="EMBL" id="CAFBPS010000012">
    <property type="protein sequence ID" value="CAB5021882.1"/>
    <property type="molecule type" value="Genomic_DNA"/>
</dbReference>
<organism evidence="1">
    <name type="scientific">freshwater metagenome</name>
    <dbReference type="NCBI Taxonomy" id="449393"/>
    <lineage>
        <taxon>unclassified sequences</taxon>
        <taxon>metagenomes</taxon>
        <taxon>ecological metagenomes</taxon>
    </lineage>
</organism>
<reference evidence="1" key="1">
    <citation type="submission" date="2020-05" db="EMBL/GenBank/DDBJ databases">
        <authorList>
            <person name="Chiriac C."/>
            <person name="Salcher M."/>
            <person name="Ghai R."/>
            <person name="Kavagutti S V."/>
        </authorList>
    </citation>
    <scope>NUCLEOTIDE SEQUENCE</scope>
</reference>
<dbReference type="EMBL" id="CAFBMF010000125">
    <property type="protein sequence ID" value="CAB4910377.1"/>
    <property type="molecule type" value="Genomic_DNA"/>
</dbReference>
<proteinExistence type="predicted"/>
<name>A0A6J6RSV9_9ZZZZ</name>
<evidence type="ECO:0000313" key="3">
    <source>
        <dbReference type="EMBL" id="CAB4866012.1"/>
    </source>
</evidence>
<evidence type="ECO:0000313" key="1">
    <source>
        <dbReference type="EMBL" id="CAB4725650.1"/>
    </source>
</evidence>
<sequence length="344" mass="35924">MIRTRWAAIGAAVAVTIGGGGFFVANAADTSDDALYHPVTPVRVMDTRVGGTAVTGTVKLTVEGTIATYNANGSTTQVEVVPSSASAVAINLTVTAGQKNGDYGYVTAFPCTATTDAVPTASSLNFSNSVDIANALNVSTSSTGELCLYVYGTAHLIVDVAGYFDESRIAAIAADYLDNDADITMSYSANSLLDGGANGDIFPGGDYVYLYNVAGFFVIPFDYPYQISTSSNFGRYRLSSFKVCLPASPFLEGGNINLINLYNQSGILFNSGQLTAASWTANSCRTFTLTGDALPTYGSSFYNLELAIQDTDGGGNADVKIESFSATFSPIPSLVVIIPPIILP</sequence>